<evidence type="ECO:0000313" key="1">
    <source>
        <dbReference type="EMBL" id="KAJ1900097.1"/>
    </source>
</evidence>
<accession>A0ACC1IST7</accession>
<gene>
    <name evidence="1" type="primary">WDR6_1</name>
    <name evidence="1" type="ORF">LPJ66_001691</name>
</gene>
<evidence type="ECO:0000313" key="2">
    <source>
        <dbReference type="Proteomes" id="UP001150581"/>
    </source>
</evidence>
<dbReference type="Proteomes" id="UP001150581">
    <property type="component" value="Unassembled WGS sequence"/>
</dbReference>
<reference evidence="1" key="1">
    <citation type="submission" date="2022-07" db="EMBL/GenBank/DDBJ databases">
        <title>Phylogenomic reconstructions and comparative analyses of Kickxellomycotina fungi.</title>
        <authorList>
            <person name="Reynolds N.K."/>
            <person name="Stajich J.E."/>
            <person name="Barry K."/>
            <person name="Grigoriev I.V."/>
            <person name="Crous P."/>
            <person name="Smith M.E."/>
        </authorList>
    </citation>
    <scope>NUCLEOTIDE SEQUENCE</scope>
    <source>
        <strain evidence="1">Benny 63K</strain>
    </source>
</reference>
<keyword evidence="2" id="KW-1185">Reference proteome</keyword>
<sequence length="1075" mass="115317">MDALSAVSAARLSHLPVTAAEFLTDTLLLTGAGTALTIYNTHTHTIQSKLIRALPNFQRIHGIIVQKRESPHTTQPTVLVFGSKSWSVITVGTEDGSAAIVQSQHTMRDWIKAAHWALDEASGRWLVALAFAHNDVVVYDPESGAEEWRAQCEEHCILYAAAFHGRTVAEMEVASGTVFNQVLIWKPQRITSSSSSSGASTDSPVIWRLRGHEGVVFGLCFSHDGRRIASVSDDRTVRLWDLENGTAVSALFGHQARIWTCLLLDHLIVSASEDGTCRVWSNQGVLVDAWTQAKKNVWALATNPSQTLVASGAADGSVRIWRVGEAGGRLIDADGLFAEPMPAQEEYLAGVRATEHIRGLALLGGSGGLLAVMDSGCVLRKDAGSGWRVWAHVPEGYAMVAGSVSGQLAAVGQRDGCVMLVCPAWGDSPRAARLHSSAVRHLAIVAPPANEPGDDLYDLITVDSDHQAVWSRVRLSGGQSAWSVVATLEMPENANFSAAAVSLALGWAAVGSTKGALYIYDVPTDLVECLVDEYDVDRNDVAHLDVAVCWASAHDKFTVSSLLIHQLPPSDNDNCDYGDDQGARKRCVLVTGGRDGMMQRFVLEIAHTVCASRDSKHERTGPLANQPDNDQNRRTAVVSRISSQRLTAGWVEQLVLLGANEIHAVTFYRKHMALIDPNGLKLLSIACAGGNKQWHLTRTSENHIRCAFLKKSQLLTYDLLPPPNHTLANCSSCYLTPGISSLDIRSITAMGNLIALGGEDCVVRVYEYAKSALHLRAQGRRHGSAIRCVVFVTPHCLLSAGGNSELRCWRLDGSSLLESAVAPTQSSDSLRIMQLALIPHGNHSEYTLIAAAYSDASIRLWRLDPLNGFTCVASDNQHTHAHCVLSLAVLSYGDSTVLLSGATDGQVILWDVSVYTRPTASLSHAGDLGPPICVLPGIHQSGVNTMDVKHLADSRALLASGGDDNSLTVCELDLSITGLNVDGNVDVVVRRATYACAHASSVQGVEFMTDGGVCSVATDQRVAKWAVSADGEELSIELEDMGFTQVADPSAMSVVRLDNVDVCLVAGIGIEAIDI</sequence>
<proteinExistence type="predicted"/>
<organism evidence="1 2">
    <name type="scientific">Kickxella alabastrina</name>
    <dbReference type="NCBI Taxonomy" id="61397"/>
    <lineage>
        <taxon>Eukaryota</taxon>
        <taxon>Fungi</taxon>
        <taxon>Fungi incertae sedis</taxon>
        <taxon>Zoopagomycota</taxon>
        <taxon>Kickxellomycotina</taxon>
        <taxon>Kickxellomycetes</taxon>
        <taxon>Kickxellales</taxon>
        <taxon>Kickxellaceae</taxon>
        <taxon>Kickxella</taxon>
    </lineage>
</organism>
<name>A0ACC1IST7_9FUNG</name>
<comment type="caution">
    <text evidence="1">The sequence shown here is derived from an EMBL/GenBank/DDBJ whole genome shotgun (WGS) entry which is preliminary data.</text>
</comment>
<protein>
    <submittedName>
        <fullName evidence="1">WD repeat-containing protein 6</fullName>
    </submittedName>
</protein>
<dbReference type="EMBL" id="JANBPG010000102">
    <property type="protein sequence ID" value="KAJ1900097.1"/>
    <property type="molecule type" value="Genomic_DNA"/>
</dbReference>